<reference evidence="2" key="1">
    <citation type="submission" date="2015-11" db="EMBL/GenBank/DDBJ databases">
        <authorList>
            <person name="Sharaf A."/>
            <person name="Marie M.E."/>
            <person name="Esson H."/>
            <person name="El-Afifi I.S."/>
            <person name="Hammad M.A."/>
        </authorList>
    </citation>
    <scope>NUCLEOTIDE SEQUENCE [LARGE SCALE GENOMIC DNA]</scope>
</reference>
<organism evidence="1 2">
    <name type="scientific">Bacillus phage BM15</name>
    <dbReference type="NCBI Taxonomy" id="1755680"/>
    <lineage>
        <taxon>Viruses</taxon>
        <taxon>Duplodnaviria</taxon>
        <taxon>Heunggongvirae</taxon>
        <taxon>Uroviricota</taxon>
        <taxon>Caudoviricetes</taxon>
        <taxon>Herelleviridae</taxon>
        <taxon>Bastillevirinae</taxon>
        <taxon>Caeruleovirus</taxon>
        <taxon>Caeruleovirus BM15</taxon>
    </lineage>
</organism>
<evidence type="ECO:0000313" key="1">
    <source>
        <dbReference type="EMBL" id="ALO79656.1"/>
    </source>
</evidence>
<name>A0A0S2MUY5_9CAUD</name>
<keyword evidence="2" id="KW-1185">Reference proteome</keyword>
<gene>
    <name evidence="1" type="ORF">BM10_252</name>
</gene>
<protein>
    <submittedName>
        <fullName evidence="1">Uncharacterized protein</fullName>
    </submittedName>
</protein>
<evidence type="ECO:0000313" key="2">
    <source>
        <dbReference type="Proteomes" id="UP000225963"/>
    </source>
</evidence>
<dbReference type="EMBL" id="KT995480">
    <property type="protein sequence ID" value="ALO79656.1"/>
    <property type="molecule type" value="Genomic_DNA"/>
</dbReference>
<dbReference type="OrthoDB" id="26460at10239"/>
<accession>A0A0S2MUY5</accession>
<dbReference type="Proteomes" id="UP000225963">
    <property type="component" value="Segment"/>
</dbReference>
<sequence>MKLAKELWKLATSKLGTNSEGYIEQVRREARKAANKSHMQVEVRLPDEARNLKYAIADALYEDGFNVSTKEYTRLCVFYVTVDWQDKKLKKPVHDINPY</sequence>
<proteinExistence type="predicted"/>